<keyword evidence="2" id="KW-1185">Reference proteome</keyword>
<name>A0A6A5QVB3_AMPQU</name>
<gene>
    <name evidence="1" type="ORF">BDU57DRAFT_512502</name>
</gene>
<accession>A0A6A5QVB3</accession>
<evidence type="ECO:0000313" key="1">
    <source>
        <dbReference type="EMBL" id="KAF1919423.1"/>
    </source>
</evidence>
<proteinExistence type="predicted"/>
<sequence length="135" mass="14813">MRLAARVKKDGGGGLGLSRAGWAGANWWRLRAVWGASGAQCEAHATVKSCDGAHEREWGARRSDGQVVGSWQKCLVKCNLRQREGRSGNQLQCPCKYLRSTWYMLRRTQAGFTGAARRTGEARDCAGKGDVKQIC</sequence>
<evidence type="ECO:0000313" key="2">
    <source>
        <dbReference type="Proteomes" id="UP000800096"/>
    </source>
</evidence>
<protein>
    <submittedName>
        <fullName evidence="1">Uncharacterized protein</fullName>
    </submittedName>
</protein>
<reference evidence="1" key="1">
    <citation type="journal article" date="2020" name="Stud. Mycol.">
        <title>101 Dothideomycetes genomes: a test case for predicting lifestyles and emergence of pathogens.</title>
        <authorList>
            <person name="Haridas S."/>
            <person name="Albert R."/>
            <person name="Binder M."/>
            <person name="Bloem J."/>
            <person name="Labutti K."/>
            <person name="Salamov A."/>
            <person name="Andreopoulos B."/>
            <person name="Baker S."/>
            <person name="Barry K."/>
            <person name="Bills G."/>
            <person name="Bluhm B."/>
            <person name="Cannon C."/>
            <person name="Castanera R."/>
            <person name="Culley D."/>
            <person name="Daum C."/>
            <person name="Ezra D."/>
            <person name="Gonzalez J."/>
            <person name="Henrissat B."/>
            <person name="Kuo A."/>
            <person name="Liang C."/>
            <person name="Lipzen A."/>
            <person name="Lutzoni F."/>
            <person name="Magnuson J."/>
            <person name="Mondo S."/>
            <person name="Nolan M."/>
            <person name="Ohm R."/>
            <person name="Pangilinan J."/>
            <person name="Park H.-J."/>
            <person name="Ramirez L."/>
            <person name="Alfaro M."/>
            <person name="Sun H."/>
            <person name="Tritt A."/>
            <person name="Yoshinaga Y."/>
            <person name="Zwiers L.-H."/>
            <person name="Turgeon B."/>
            <person name="Goodwin S."/>
            <person name="Spatafora J."/>
            <person name="Crous P."/>
            <person name="Grigoriev I."/>
        </authorList>
    </citation>
    <scope>NUCLEOTIDE SEQUENCE</scope>
    <source>
        <strain evidence="1">HMLAC05119</strain>
    </source>
</reference>
<dbReference type="Proteomes" id="UP000800096">
    <property type="component" value="Unassembled WGS sequence"/>
</dbReference>
<organism evidence="1 2">
    <name type="scientific">Ampelomyces quisqualis</name>
    <name type="common">Powdery mildew agent</name>
    <dbReference type="NCBI Taxonomy" id="50730"/>
    <lineage>
        <taxon>Eukaryota</taxon>
        <taxon>Fungi</taxon>
        <taxon>Dikarya</taxon>
        <taxon>Ascomycota</taxon>
        <taxon>Pezizomycotina</taxon>
        <taxon>Dothideomycetes</taxon>
        <taxon>Pleosporomycetidae</taxon>
        <taxon>Pleosporales</taxon>
        <taxon>Pleosporineae</taxon>
        <taxon>Phaeosphaeriaceae</taxon>
        <taxon>Ampelomyces</taxon>
    </lineage>
</organism>
<dbReference type="EMBL" id="ML979133">
    <property type="protein sequence ID" value="KAF1919423.1"/>
    <property type="molecule type" value="Genomic_DNA"/>
</dbReference>
<dbReference type="AlphaFoldDB" id="A0A6A5QVB3"/>